<dbReference type="PROSITE" id="PS00227">
    <property type="entry name" value="TUBULIN"/>
    <property type="match status" value="1"/>
</dbReference>
<dbReference type="EMBL" id="JH431307">
    <property type="status" value="NOT_ANNOTATED_CDS"/>
    <property type="molecule type" value="Genomic_DNA"/>
</dbReference>
<keyword evidence="9" id="KW-1185">Reference proteome</keyword>
<reference evidence="8" key="2">
    <citation type="submission" date="2015-02" db="UniProtKB">
        <authorList>
            <consortium name="EnsemblMetazoa"/>
        </authorList>
    </citation>
    <scope>IDENTIFICATION</scope>
</reference>
<dbReference type="HOGENOM" id="CLU_015718_1_0_1"/>
<dbReference type="SUPFAM" id="SSF55307">
    <property type="entry name" value="Tubulin C-terminal domain-like"/>
    <property type="match status" value="1"/>
</dbReference>
<dbReference type="SUPFAM" id="SSF52490">
    <property type="entry name" value="Tubulin nucleotide-binding domain-like"/>
    <property type="match status" value="1"/>
</dbReference>
<feature type="domain" description="Tubulin/FtsZ 2-layer sandwich" evidence="7">
    <location>
        <begin position="277"/>
        <end position="412"/>
    </location>
</feature>
<protein>
    <recommendedName>
        <fullName evidence="10">Tubulin/FtsZ GTPase domain-containing protein</fullName>
    </recommendedName>
</protein>
<dbReference type="Proteomes" id="UP000014500">
    <property type="component" value="Unassembled WGS sequence"/>
</dbReference>
<evidence type="ECO:0000313" key="9">
    <source>
        <dbReference type="Proteomes" id="UP000014500"/>
    </source>
</evidence>
<dbReference type="SMART" id="SM00865">
    <property type="entry name" value="Tubulin_C"/>
    <property type="match status" value="1"/>
</dbReference>
<dbReference type="FunFam" id="3.40.50.1440:FF:000017">
    <property type="entry name" value="Tubulin epsilon chain"/>
    <property type="match status" value="1"/>
</dbReference>
<dbReference type="OMA" id="KRAHLHH"/>
<dbReference type="Gene3D" id="3.40.50.1440">
    <property type="entry name" value="Tubulin/FtsZ, GTPase domain"/>
    <property type="match status" value="1"/>
</dbReference>
<evidence type="ECO:0000256" key="5">
    <source>
        <dbReference type="RuleBase" id="RU000352"/>
    </source>
</evidence>
<dbReference type="InterPro" id="IPR008280">
    <property type="entry name" value="Tub_FtsZ_C"/>
</dbReference>
<keyword evidence="4 5" id="KW-0342">GTP-binding</keyword>
<dbReference type="InterPro" id="IPR003008">
    <property type="entry name" value="Tubulin_FtsZ_GTPase"/>
</dbReference>
<proteinExistence type="inferred from homology"/>
<dbReference type="Pfam" id="PF00091">
    <property type="entry name" value="Tubulin"/>
    <property type="match status" value="1"/>
</dbReference>
<comment type="similarity">
    <text evidence="1 5">Belongs to the tubulin family.</text>
</comment>
<keyword evidence="3 5" id="KW-0547">Nucleotide-binding</keyword>
<dbReference type="InterPro" id="IPR023123">
    <property type="entry name" value="Tubulin_C"/>
</dbReference>
<dbReference type="GO" id="GO:0007017">
    <property type="term" value="P:microtubule-based process"/>
    <property type="evidence" value="ECO:0007669"/>
    <property type="project" value="InterPro"/>
</dbReference>
<evidence type="ECO:0000256" key="4">
    <source>
        <dbReference type="ARBA" id="ARBA00023134"/>
    </source>
</evidence>
<dbReference type="Gene3D" id="1.10.287.600">
    <property type="entry name" value="Helix hairpin bin"/>
    <property type="match status" value="1"/>
</dbReference>
<dbReference type="GO" id="GO:0005525">
    <property type="term" value="F:GTP binding"/>
    <property type="evidence" value="ECO:0007669"/>
    <property type="project" value="UniProtKB-UniRule"/>
</dbReference>
<dbReference type="InterPro" id="IPR036525">
    <property type="entry name" value="Tubulin/FtsZ_GTPase_sf"/>
</dbReference>
<dbReference type="GO" id="GO:0005874">
    <property type="term" value="C:microtubule"/>
    <property type="evidence" value="ECO:0007669"/>
    <property type="project" value="UniProtKB-KW"/>
</dbReference>
<reference evidence="9" key="1">
    <citation type="submission" date="2011-05" db="EMBL/GenBank/DDBJ databases">
        <authorList>
            <person name="Richards S.R."/>
            <person name="Qu J."/>
            <person name="Jiang H."/>
            <person name="Jhangiani S.N."/>
            <person name="Agravi P."/>
            <person name="Goodspeed R."/>
            <person name="Gross S."/>
            <person name="Mandapat C."/>
            <person name="Jackson L."/>
            <person name="Mathew T."/>
            <person name="Pu L."/>
            <person name="Thornton R."/>
            <person name="Saada N."/>
            <person name="Wilczek-Boney K.B."/>
            <person name="Lee S."/>
            <person name="Kovar C."/>
            <person name="Wu Y."/>
            <person name="Scherer S.E."/>
            <person name="Worley K.C."/>
            <person name="Muzny D.M."/>
            <person name="Gibbs R."/>
        </authorList>
    </citation>
    <scope>NUCLEOTIDE SEQUENCE</scope>
    <source>
        <strain evidence="9">Brora</strain>
    </source>
</reference>
<dbReference type="STRING" id="126957.T1IQF1"/>
<name>T1IQF1_STRMM</name>
<dbReference type="FunFam" id="1.10.287.600:FF:000007">
    <property type="entry name" value="tubulin epsilon chain"/>
    <property type="match status" value="1"/>
</dbReference>
<evidence type="ECO:0000256" key="1">
    <source>
        <dbReference type="ARBA" id="ARBA00009636"/>
    </source>
</evidence>
<dbReference type="PRINTS" id="PR01161">
    <property type="entry name" value="TUBULIN"/>
</dbReference>
<dbReference type="CDD" id="cd02190">
    <property type="entry name" value="epsilon_tubulin"/>
    <property type="match status" value="1"/>
</dbReference>
<evidence type="ECO:0000259" key="6">
    <source>
        <dbReference type="SMART" id="SM00864"/>
    </source>
</evidence>
<dbReference type="InterPro" id="IPR004057">
    <property type="entry name" value="Epsilon_tubulin"/>
</dbReference>
<dbReference type="EnsemblMetazoa" id="SMAR003263-RA">
    <property type="protein sequence ID" value="SMAR003263-PA"/>
    <property type="gene ID" value="SMAR003263"/>
</dbReference>
<evidence type="ECO:0000256" key="3">
    <source>
        <dbReference type="ARBA" id="ARBA00022741"/>
    </source>
</evidence>
<accession>T1IQF1</accession>
<dbReference type="AlphaFoldDB" id="T1IQF1"/>
<dbReference type="InterPro" id="IPR018316">
    <property type="entry name" value="Tubulin/FtsZ_2-layer-sand-dom"/>
</dbReference>
<dbReference type="PhylomeDB" id="T1IQF1"/>
<dbReference type="PRINTS" id="PR01519">
    <property type="entry name" value="EPSLNTUBULIN"/>
</dbReference>
<dbReference type="InterPro" id="IPR000217">
    <property type="entry name" value="Tubulin"/>
</dbReference>
<dbReference type="Pfam" id="PF03953">
    <property type="entry name" value="Tubulin_C"/>
    <property type="match status" value="1"/>
</dbReference>
<sequence length="469" mass="52193">MSQSIIIQVGQCGNQIGCCFWDLVLREHAAINKDANFDEALNSFFCNVDCKGKNIKLGKERNKIVNLKARCVLVDMEEGVINQLLKGSTADVFDCKQLLTSQSGSGNNWAVGYKFYGNKYKDNLRELIRKAVEKCDYLQTFFIILSMGGGTGSGIGTFLLSMLADDYPDVYRFVIPVFPSCDDDVITSPYNSVLAMHPLTQFADCVFPVDNEALLEICNRIASATDKLKSCSGSTSVRSSIADSSRLHKIKPFDQMNNIVANLMLNLTSSSRFQGSLNVDLNEITTNLVPFPRLHYITSSLAPIYGLMDVGIPLRTIDNTFTEAFSRNSRLLSFDPDVGTYLASAVLLRGNICYSDLRRNIDKIKSKLRFASWNQEAWKVGLCSVPPVGHPYSVLTLSNNTNFASILKDLQLRFDLLYKKRAHLHHYLNVDGMTVDDFDASMSSLTDLIAEYKQVAGSGNVLPQFEVIM</sequence>
<evidence type="ECO:0000256" key="2">
    <source>
        <dbReference type="ARBA" id="ARBA00022701"/>
    </source>
</evidence>
<dbReference type="eggNOG" id="KOG1375">
    <property type="taxonomic scope" value="Eukaryota"/>
</dbReference>
<dbReference type="PANTHER" id="PTHR11588">
    <property type="entry name" value="TUBULIN"/>
    <property type="match status" value="1"/>
</dbReference>
<dbReference type="InterPro" id="IPR017975">
    <property type="entry name" value="Tubulin_CS"/>
</dbReference>
<evidence type="ECO:0008006" key="10">
    <source>
        <dbReference type="Google" id="ProtNLM"/>
    </source>
</evidence>
<feature type="domain" description="Tubulin/FtsZ GTPase" evidence="6">
    <location>
        <begin position="51"/>
        <end position="275"/>
    </location>
</feature>
<organism evidence="8 9">
    <name type="scientific">Strigamia maritima</name>
    <name type="common">European centipede</name>
    <name type="synonym">Geophilus maritimus</name>
    <dbReference type="NCBI Taxonomy" id="126957"/>
    <lineage>
        <taxon>Eukaryota</taxon>
        <taxon>Metazoa</taxon>
        <taxon>Ecdysozoa</taxon>
        <taxon>Arthropoda</taxon>
        <taxon>Myriapoda</taxon>
        <taxon>Chilopoda</taxon>
        <taxon>Pleurostigmophora</taxon>
        <taxon>Geophilomorpha</taxon>
        <taxon>Linotaeniidae</taxon>
        <taxon>Strigamia</taxon>
    </lineage>
</organism>
<dbReference type="SMART" id="SM00864">
    <property type="entry name" value="Tubulin"/>
    <property type="match status" value="1"/>
</dbReference>
<keyword evidence="2 5" id="KW-0493">Microtubule</keyword>
<evidence type="ECO:0000259" key="7">
    <source>
        <dbReference type="SMART" id="SM00865"/>
    </source>
</evidence>
<evidence type="ECO:0000313" key="8">
    <source>
        <dbReference type="EnsemblMetazoa" id="SMAR003263-PA"/>
    </source>
</evidence>